<dbReference type="EMBL" id="RJVU01079885">
    <property type="protein sequence ID" value="ROI15242.1"/>
    <property type="molecule type" value="Genomic_DNA"/>
</dbReference>
<protein>
    <submittedName>
        <fullName evidence="1">Active breakpoint cluster region-related protein</fullName>
    </submittedName>
</protein>
<evidence type="ECO:0000313" key="1">
    <source>
        <dbReference type="EMBL" id="ROI15242.1"/>
    </source>
</evidence>
<sequence>MEEDEDEVLGLLDKVLEDEDLFDNEMDLDCPFTPMELRTFKGDMEKGLEMKKLVLSGFLASEEIYINQLEALLLSYAELFSLRALCIGTTPQRMNLMFAVNHYTGVDTLLQNHRFYILEV</sequence>
<organism evidence="1 2">
    <name type="scientific">Anabarilius grahami</name>
    <name type="common">Kanglang fish</name>
    <name type="synonym">Barilius grahami</name>
    <dbReference type="NCBI Taxonomy" id="495550"/>
    <lineage>
        <taxon>Eukaryota</taxon>
        <taxon>Metazoa</taxon>
        <taxon>Chordata</taxon>
        <taxon>Craniata</taxon>
        <taxon>Vertebrata</taxon>
        <taxon>Euteleostomi</taxon>
        <taxon>Actinopterygii</taxon>
        <taxon>Neopterygii</taxon>
        <taxon>Teleostei</taxon>
        <taxon>Ostariophysi</taxon>
        <taxon>Cypriniformes</taxon>
        <taxon>Xenocyprididae</taxon>
        <taxon>Xenocypridinae</taxon>
        <taxon>Xenocypridinae incertae sedis</taxon>
        <taxon>Anabarilius</taxon>
    </lineage>
</organism>
<accession>A0A3N0XCW3</accession>
<dbReference type="AlphaFoldDB" id="A0A3N0XCW3"/>
<gene>
    <name evidence="1" type="ORF">DPX16_1395</name>
</gene>
<proteinExistence type="predicted"/>
<dbReference type="OrthoDB" id="2155291at2759"/>
<name>A0A3N0XCW3_ANAGA</name>
<evidence type="ECO:0000313" key="2">
    <source>
        <dbReference type="Proteomes" id="UP000281406"/>
    </source>
</evidence>
<comment type="caution">
    <text evidence="1">The sequence shown here is derived from an EMBL/GenBank/DDBJ whole genome shotgun (WGS) entry which is preliminary data.</text>
</comment>
<keyword evidence="2" id="KW-1185">Reference proteome</keyword>
<dbReference type="Proteomes" id="UP000281406">
    <property type="component" value="Unassembled WGS sequence"/>
</dbReference>
<reference evidence="1 2" key="1">
    <citation type="submission" date="2018-10" db="EMBL/GenBank/DDBJ databases">
        <title>Genome assembly for a Yunnan-Guizhou Plateau 3E fish, Anabarilius grahami (Regan), and its evolutionary and genetic applications.</title>
        <authorList>
            <person name="Jiang W."/>
        </authorList>
    </citation>
    <scope>NUCLEOTIDE SEQUENCE [LARGE SCALE GENOMIC DNA]</scope>
    <source>
        <strain evidence="1">AG-KIZ</strain>
        <tissue evidence="1">Muscle</tissue>
    </source>
</reference>